<proteinExistence type="predicted"/>
<reference evidence="3 4" key="1">
    <citation type="journal article" date="2016" name="Nat. Commun.">
        <title>Thousands of microbial genomes shed light on interconnected biogeochemical processes in an aquifer system.</title>
        <authorList>
            <person name="Anantharaman K."/>
            <person name="Brown C.T."/>
            <person name="Hug L.A."/>
            <person name="Sharon I."/>
            <person name="Castelle C.J."/>
            <person name="Probst A.J."/>
            <person name="Thomas B.C."/>
            <person name="Singh A."/>
            <person name="Wilkins M.J."/>
            <person name="Karaoz U."/>
            <person name="Brodie E.L."/>
            <person name="Williams K.H."/>
            <person name="Hubbard S.S."/>
            <person name="Banfield J.F."/>
        </authorList>
    </citation>
    <scope>NUCLEOTIDE SEQUENCE [LARGE SCALE GENOMIC DNA]</scope>
</reference>
<evidence type="ECO:0000256" key="1">
    <source>
        <dbReference type="SAM" id="MobiDB-lite"/>
    </source>
</evidence>
<keyword evidence="2" id="KW-1133">Transmembrane helix</keyword>
<sequence length="214" mass="25354">MDQNQKEQQNGKAEPRQPSMPDTIANERPTRNPLAAYMVKPKVRFETQEREEKVVLLLRRHFVTNLGWLLTTIFLLVIPLFWGYVPFFHLFPDRFQIVLIILWYLVAVAFFLEHFLSWYFNVQLITDERIVDVDFYSLLYKEVSDTKIENVQDVTFVMGGALRALLNYGTVYIQTAGERREFDFEDVPHPNRVAKIINELLLEEEKEKIEGRVR</sequence>
<dbReference type="Proteomes" id="UP000179069">
    <property type="component" value="Unassembled WGS sequence"/>
</dbReference>
<evidence type="ECO:0000256" key="2">
    <source>
        <dbReference type="SAM" id="Phobius"/>
    </source>
</evidence>
<dbReference type="AlphaFoldDB" id="A0A1G1VN89"/>
<feature type="region of interest" description="Disordered" evidence="1">
    <location>
        <begin position="1"/>
        <end position="28"/>
    </location>
</feature>
<accession>A0A1G1VN89</accession>
<keyword evidence="2" id="KW-0812">Transmembrane</keyword>
<evidence type="ECO:0000313" key="3">
    <source>
        <dbReference type="EMBL" id="OGY16870.1"/>
    </source>
</evidence>
<name>A0A1G1VN89_9BACT</name>
<dbReference type="EMBL" id="MHCI01000009">
    <property type="protein sequence ID" value="OGY16870.1"/>
    <property type="molecule type" value="Genomic_DNA"/>
</dbReference>
<feature type="compositionally biased region" description="Polar residues" evidence="1">
    <location>
        <begin position="1"/>
        <end position="11"/>
    </location>
</feature>
<keyword evidence="2" id="KW-0472">Membrane</keyword>
<gene>
    <name evidence="3" type="ORF">A2785_03840</name>
</gene>
<protein>
    <submittedName>
        <fullName evidence="3">Uncharacterized protein</fullName>
    </submittedName>
</protein>
<organism evidence="3 4">
    <name type="scientific">Candidatus Chisholmbacteria bacterium RIFCSPHIGHO2_01_FULL_49_18</name>
    <dbReference type="NCBI Taxonomy" id="1797590"/>
    <lineage>
        <taxon>Bacteria</taxon>
        <taxon>Candidatus Chisholmiibacteriota</taxon>
    </lineage>
</organism>
<evidence type="ECO:0000313" key="4">
    <source>
        <dbReference type="Proteomes" id="UP000179069"/>
    </source>
</evidence>
<feature type="transmembrane region" description="Helical" evidence="2">
    <location>
        <begin position="97"/>
        <end position="120"/>
    </location>
</feature>
<feature type="transmembrane region" description="Helical" evidence="2">
    <location>
        <begin position="66"/>
        <end position="85"/>
    </location>
</feature>
<comment type="caution">
    <text evidence="3">The sequence shown here is derived from an EMBL/GenBank/DDBJ whole genome shotgun (WGS) entry which is preliminary data.</text>
</comment>